<dbReference type="Gene3D" id="3.90.228.10">
    <property type="match status" value="1"/>
</dbReference>
<sequence>MDTRGGLIGRHHPLKVTSWSQEPLEDQDEDHFIFHFPRLILELTLSLNHQELLVCHVRDTNGSIRRRILDPIRQDIRSIFHHLYDNDVNLGRLKELDVQIAILQALERLCEYEDSLPSEDPKHKTRYAKGWAADEISDWNDIVNNPFGLDASTVRDTASDLLGMTPEEIIKQIPDSWRVIHMESVLREDLLKRFKRYQASLRTTFTSNPSGLRNKLPPHSTTLQGRVKSVLAIDDVIDDMVKPRMTFHGTQLKSVRSIIRHGFLLPGKLLNGQRIESPRSGIAFDRGIYSSQAPSYAMSFARGQQEHTPLGILPSMRLFVCATVMGRTYTSKHGSASVHGRLVEGYDSHFDGRFEYIVHEERAMLPCYVIHLDLGSAEAQRAILSAQSNPLIFQQDLLRSRSSKDKSHPKLSSADPAPSPGDLKRSQEARKAAAMKWFPYGFGSAAGTSFVIEEIGEVSDDEEEYGAWQGDRHAYVPSGNDALDEEAGSISHLEAYESWDEDEGRMVVKMGKPGLFMDQYQGARTVEERRKLTTKRVCDDTLI</sequence>
<dbReference type="SUPFAM" id="SSF56399">
    <property type="entry name" value="ADP-ribosylation"/>
    <property type="match status" value="1"/>
</dbReference>
<name>A0ABR0SLA4_9HYPO</name>
<accession>A0ABR0SLA4</accession>
<feature type="domain" description="PARP catalytic" evidence="2">
    <location>
        <begin position="178"/>
        <end position="329"/>
    </location>
</feature>
<evidence type="ECO:0000256" key="1">
    <source>
        <dbReference type="SAM" id="MobiDB-lite"/>
    </source>
</evidence>
<dbReference type="InterPro" id="IPR012317">
    <property type="entry name" value="Poly(ADP-ribose)pol_cat_dom"/>
</dbReference>
<gene>
    <name evidence="3" type="ORF">PT974_06374</name>
</gene>
<feature type="region of interest" description="Disordered" evidence="1">
    <location>
        <begin position="400"/>
        <end position="428"/>
    </location>
</feature>
<keyword evidence="4" id="KW-1185">Reference proteome</keyword>
<dbReference type="Pfam" id="PF00644">
    <property type="entry name" value="PARP"/>
    <property type="match status" value="1"/>
</dbReference>
<proteinExistence type="predicted"/>
<dbReference type="EMBL" id="JAVFKD010000012">
    <property type="protein sequence ID" value="KAK5992949.1"/>
    <property type="molecule type" value="Genomic_DNA"/>
</dbReference>
<dbReference type="Proteomes" id="UP001338125">
    <property type="component" value="Unassembled WGS sequence"/>
</dbReference>
<organism evidence="3 4">
    <name type="scientific">Cladobotryum mycophilum</name>
    <dbReference type="NCBI Taxonomy" id="491253"/>
    <lineage>
        <taxon>Eukaryota</taxon>
        <taxon>Fungi</taxon>
        <taxon>Dikarya</taxon>
        <taxon>Ascomycota</taxon>
        <taxon>Pezizomycotina</taxon>
        <taxon>Sordariomycetes</taxon>
        <taxon>Hypocreomycetidae</taxon>
        <taxon>Hypocreales</taxon>
        <taxon>Hypocreaceae</taxon>
        <taxon>Cladobotryum</taxon>
    </lineage>
</organism>
<comment type="caution">
    <text evidence="3">The sequence shown here is derived from an EMBL/GenBank/DDBJ whole genome shotgun (WGS) entry which is preliminary data.</text>
</comment>
<evidence type="ECO:0000259" key="2">
    <source>
        <dbReference type="Pfam" id="PF00644"/>
    </source>
</evidence>
<protein>
    <recommendedName>
        <fullName evidence="2">PARP catalytic domain-containing protein</fullName>
    </recommendedName>
</protein>
<reference evidence="3 4" key="1">
    <citation type="submission" date="2024-01" db="EMBL/GenBank/DDBJ databases">
        <title>Complete genome of Cladobotryum mycophilum ATHUM6906.</title>
        <authorList>
            <person name="Christinaki A.C."/>
            <person name="Myridakis A.I."/>
            <person name="Kouvelis V.N."/>
        </authorList>
    </citation>
    <scope>NUCLEOTIDE SEQUENCE [LARGE SCALE GENOMIC DNA]</scope>
    <source>
        <strain evidence="3 4">ATHUM6906</strain>
    </source>
</reference>
<evidence type="ECO:0000313" key="3">
    <source>
        <dbReference type="EMBL" id="KAK5992949.1"/>
    </source>
</evidence>
<evidence type="ECO:0000313" key="4">
    <source>
        <dbReference type="Proteomes" id="UP001338125"/>
    </source>
</evidence>